<reference evidence="2" key="1">
    <citation type="journal article" date="2023" name="G3 (Bethesda)">
        <title>Whole genome assembly and annotation of the endangered Caribbean coral Acropora cervicornis.</title>
        <authorList>
            <person name="Selwyn J.D."/>
            <person name="Vollmer S.V."/>
        </authorList>
    </citation>
    <scope>NUCLEOTIDE SEQUENCE</scope>
    <source>
        <strain evidence="2">K2</strain>
    </source>
</reference>
<keyword evidence="1" id="KW-1133">Transmembrane helix</keyword>
<feature type="transmembrane region" description="Helical" evidence="1">
    <location>
        <begin position="115"/>
        <end position="132"/>
    </location>
</feature>
<evidence type="ECO:0000256" key="1">
    <source>
        <dbReference type="SAM" id="Phobius"/>
    </source>
</evidence>
<dbReference type="Gene3D" id="1.10.3730.20">
    <property type="match status" value="1"/>
</dbReference>
<keyword evidence="1 2" id="KW-0812">Transmembrane</keyword>
<organism evidence="2 3">
    <name type="scientific">Acropora cervicornis</name>
    <name type="common">Staghorn coral</name>
    <dbReference type="NCBI Taxonomy" id="6130"/>
    <lineage>
        <taxon>Eukaryota</taxon>
        <taxon>Metazoa</taxon>
        <taxon>Cnidaria</taxon>
        <taxon>Anthozoa</taxon>
        <taxon>Hexacorallia</taxon>
        <taxon>Scleractinia</taxon>
        <taxon>Astrocoeniina</taxon>
        <taxon>Acroporidae</taxon>
        <taxon>Acropora</taxon>
    </lineage>
</organism>
<dbReference type="AlphaFoldDB" id="A0AAD9UYV2"/>
<dbReference type="PANTHER" id="PTHR31965:SF1">
    <property type="entry name" value="TRANSMEMBRANE PROTEIN 42"/>
    <property type="match status" value="1"/>
</dbReference>
<comment type="caution">
    <text evidence="2">The sequence shown here is derived from an EMBL/GenBank/DDBJ whole genome shotgun (WGS) entry which is preliminary data.</text>
</comment>
<reference evidence="2" key="2">
    <citation type="journal article" date="2023" name="Science">
        <title>Genomic signatures of disease resistance in endangered staghorn corals.</title>
        <authorList>
            <person name="Vollmer S.V."/>
            <person name="Selwyn J.D."/>
            <person name="Despard B.A."/>
            <person name="Roesel C.L."/>
        </authorList>
    </citation>
    <scope>NUCLEOTIDE SEQUENCE</scope>
    <source>
        <strain evidence="2">K2</strain>
    </source>
</reference>
<dbReference type="Proteomes" id="UP001249851">
    <property type="component" value="Unassembled WGS sequence"/>
</dbReference>
<keyword evidence="3" id="KW-1185">Reference proteome</keyword>
<protein>
    <submittedName>
        <fullName evidence="2">Transmembrane protein 42</fullName>
    </submittedName>
</protein>
<evidence type="ECO:0000313" key="2">
    <source>
        <dbReference type="EMBL" id="KAK2554792.1"/>
    </source>
</evidence>
<accession>A0AAD9UYV2</accession>
<feature type="transmembrane region" description="Helical" evidence="1">
    <location>
        <begin position="88"/>
        <end position="109"/>
    </location>
</feature>
<gene>
    <name evidence="2" type="ORF">P5673_023761</name>
</gene>
<evidence type="ECO:0000313" key="3">
    <source>
        <dbReference type="Proteomes" id="UP001249851"/>
    </source>
</evidence>
<proteinExistence type="predicted"/>
<dbReference type="PANTHER" id="PTHR31965">
    <property type="entry name" value="TRANSMEMBRANE PROTEIN 42"/>
    <property type="match status" value="1"/>
</dbReference>
<name>A0AAD9UYV2_ACRCE</name>
<dbReference type="InterPro" id="IPR039632">
    <property type="entry name" value="TMEM42"/>
</dbReference>
<feature type="transmembrane region" description="Helical" evidence="1">
    <location>
        <begin position="52"/>
        <end position="76"/>
    </location>
</feature>
<dbReference type="SUPFAM" id="SSF103481">
    <property type="entry name" value="Multidrug resistance efflux transporter EmrE"/>
    <property type="match status" value="1"/>
</dbReference>
<dbReference type="EMBL" id="JARQWQ010000067">
    <property type="protein sequence ID" value="KAK2554792.1"/>
    <property type="molecule type" value="Genomic_DNA"/>
</dbReference>
<sequence length="147" mass="16164">MIGFVSAISAGFCAALASMCAKLAMSPELQKTFWCDFVLQNVFNDNDICQSIVIATRMFSFILVFVFNAMMWTLFVKSLRGSTSSATATVSNTGSNFISTAFLGCLLFGETLSMRWLFGTSLILTGLILVHYNSEPLTKDHLDVKKD</sequence>
<keyword evidence="1" id="KW-0472">Membrane</keyword>
<dbReference type="InterPro" id="IPR037185">
    <property type="entry name" value="EmrE-like"/>
</dbReference>